<feature type="compositionally biased region" description="Polar residues" evidence="1">
    <location>
        <begin position="306"/>
        <end position="320"/>
    </location>
</feature>
<dbReference type="OrthoDB" id="5876170at2759"/>
<evidence type="ECO:0000313" key="2">
    <source>
        <dbReference type="EMBL" id="KHN75317.1"/>
    </source>
</evidence>
<dbReference type="AlphaFoldDB" id="A0A0B2V1J2"/>
<comment type="caution">
    <text evidence="2">The sequence shown here is derived from an EMBL/GenBank/DDBJ whole genome shotgun (WGS) entry which is preliminary data.</text>
</comment>
<sequence>MRENATRQRRRSVKFVDTPPEVVRFSCNQPSWIIPLTTSTSTPSLNILKKSELDSGNISLISRSRAITLRRRSATTGPRSDERCVVWNRRATCPVRPSLSDDRQPDSRSVEMGELSAKYFDEDLFQLAAYSRALAHSCDSLRHLNVRTDDQLLAEQEHGAHEDMVGTKCKTTSTRAKVPCAIRPSVRCKNNNKAKGTSGCLLIMEQVGLVDGAEVLAEEAGAGNEISATGEHIDLEMARHVAECLKQFNTGLDMILQARQLLESSQHLPSDDRETMLRILNQGIRTGRKRLDVTDDRYEPDGGRSDSPNSISSQRPNATHPSPGGDHPQQMTSTALAGDIDPAVFFQQHGHQLLALLQQNMAKQN</sequence>
<evidence type="ECO:0000313" key="3">
    <source>
        <dbReference type="Proteomes" id="UP000031036"/>
    </source>
</evidence>
<feature type="region of interest" description="Disordered" evidence="1">
    <location>
        <begin position="290"/>
        <end position="333"/>
    </location>
</feature>
<organism evidence="2 3">
    <name type="scientific">Toxocara canis</name>
    <name type="common">Canine roundworm</name>
    <dbReference type="NCBI Taxonomy" id="6265"/>
    <lineage>
        <taxon>Eukaryota</taxon>
        <taxon>Metazoa</taxon>
        <taxon>Ecdysozoa</taxon>
        <taxon>Nematoda</taxon>
        <taxon>Chromadorea</taxon>
        <taxon>Rhabditida</taxon>
        <taxon>Spirurina</taxon>
        <taxon>Ascaridomorpha</taxon>
        <taxon>Ascaridoidea</taxon>
        <taxon>Toxocaridae</taxon>
        <taxon>Toxocara</taxon>
    </lineage>
</organism>
<evidence type="ECO:0000256" key="1">
    <source>
        <dbReference type="SAM" id="MobiDB-lite"/>
    </source>
</evidence>
<accession>A0A0B2V1J2</accession>
<protein>
    <submittedName>
        <fullName evidence="2">Uncharacterized protein</fullName>
    </submittedName>
</protein>
<name>A0A0B2V1J2_TOXCA</name>
<feature type="compositionally biased region" description="Basic and acidic residues" evidence="1">
    <location>
        <begin position="290"/>
        <end position="304"/>
    </location>
</feature>
<gene>
    <name evidence="2" type="ORF">Tcan_10764</name>
</gene>
<reference evidence="2 3" key="1">
    <citation type="submission" date="2014-11" db="EMBL/GenBank/DDBJ databases">
        <title>Genetic blueprint of the zoonotic pathogen Toxocara canis.</title>
        <authorList>
            <person name="Zhu X.-Q."/>
            <person name="Korhonen P.K."/>
            <person name="Cai H."/>
            <person name="Young N.D."/>
            <person name="Nejsum P."/>
            <person name="von Samson-Himmelstjerna G."/>
            <person name="Boag P.R."/>
            <person name="Tan P."/>
            <person name="Li Q."/>
            <person name="Min J."/>
            <person name="Yang Y."/>
            <person name="Wang X."/>
            <person name="Fang X."/>
            <person name="Hall R.S."/>
            <person name="Hofmann A."/>
            <person name="Sternberg P.W."/>
            <person name="Jex A.R."/>
            <person name="Gasser R.B."/>
        </authorList>
    </citation>
    <scope>NUCLEOTIDE SEQUENCE [LARGE SCALE GENOMIC DNA]</scope>
    <source>
        <strain evidence="2">PN_DK_2014</strain>
    </source>
</reference>
<keyword evidence="3" id="KW-1185">Reference proteome</keyword>
<proteinExistence type="predicted"/>
<dbReference type="Proteomes" id="UP000031036">
    <property type="component" value="Unassembled WGS sequence"/>
</dbReference>
<dbReference type="EMBL" id="JPKZ01002763">
    <property type="protein sequence ID" value="KHN75317.1"/>
    <property type="molecule type" value="Genomic_DNA"/>
</dbReference>